<evidence type="ECO:0000313" key="4">
    <source>
        <dbReference type="Proteomes" id="UP000027222"/>
    </source>
</evidence>
<reference evidence="4" key="1">
    <citation type="journal article" date="2014" name="Proc. Natl. Acad. Sci. U.S.A.">
        <title>Extensive sampling of basidiomycete genomes demonstrates inadequacy of the white-rot/brown-rot paradigm for wood decay fungi.</title>
        <authorList>
            <person name="Riley R."/>
            <person name="Salamov A.A."/>
            <person name="Brown D.W."/>
            <person name="Nagy L.G."/>
            <person name="Floudas D."/>
            <person name="Held B.W."/>
            <person name="Levasseur A."/>
            <person name="Lombard V."/>
            <person name="Morin E."/>
            <person name="Otillar R."/>
            <person name="Lindquist E.A."/>
            <person name="Sun H."/>
            <person name="LaButti K.M."/>
            <person name="Schmutz J."/>
            <person name="Jabbour D."/>
            <person name="Luo H."/>
            <person name="Baker S.E."/>
            <person name="Pisabarro A.G."/>
            <person name="Walton J.D."/>
            <person name="Blanchette R.A."/>
            <person name="Henrissat B."/>
            <person name="Martin F."/>
            <person name="Cullen D."/>
            <person name="Hibbett D.S."/>
            <person name="Grigoriev I.V."/>
        </authorList>
    </citation>
    <scope>NUCLEOTIDE SEQUENCE [LARGE SCALE GENOMIC DNA]</scope>
    <source>
        <strain evidence="4">CBS 339.88</strain>
    </source>
</reference>
<evidence type="ECO:0000256" key="2">
    <source>
        <dbReference type="SAM" id="SignalP"/>
    </source>
</evidence>
<feature type="region of interest" description="Disordered" evidence="1">
    <location>
        <begin position="29"/>
        <end position="91"/>
    </location>
</feature>
<sequence length="277" mass="29667">MLLPIFPAFFTSLASYSLGLTLQHSTHWKEDPVARPTPKGCPTTRLSPTRVSRPFVCSRRNPGHPPHRRSSSPPSPFQAKAQENTNESPQTVVASLTSEIAVGIGASSAGGLEEIRCCLGLALSSLTLVPSTLTSTPPAGPTVDGLQTNIASAFGLQAGPGVLLLPPGVLGSWIPTLGAPGLNWRVGFKPVLSDTRHTCRRRILTTLQRFPEGQGDNQHFRHWNQDQVGATPSAASFLLEVFPKKVGGGFMEGSVVLAFGTEVKLERWRDFGKAKET</sequence>
<keyword evidence="2" id="KW-0732">Signal</keyword>
<name>A0A067SSJ9_GALM3</name>
<dbReference type="HOGENOM" id="CLU_1004897_0_0_1"/>
<accession>A0A067SSJ9</accession>
<dbReference type="AlphaFoldDB" id="A0A067SSJ9"/>
<organism evidence="3 4">
    <name type="scientific">Galerina marginata (strain CBS 339.88)</name>
    <dbReference type="NCBI Taxonomy" id="685588"/>
    <lineage>
        <taxon>Eukaryota</taxon>
        <taxon>Fungi</taxon>
        <taxon>Dikarya</taxon>
        <taxon>Basidiomycota</taxon>
        <taxon>Agaricomycotina</taxon>
        <taxon>Agaricomycetes</taxon>
        <taxon>Agaricomycetidae</taxon>
        <taxon>Agaricales</taxon>
        <taxon>Agaricineae</taxon>
        <taxon>Strophariaceae</taxon>
        <taxon>Galerina</taxon>
    </lineage>
</organism>
<feature type="compositionally biased region" description="Basic residues" evidence="1">
    <location>
        <begin position="61"/>
        <end position="70"/>
    </location>
</feature>
<gene>
    <name evidence="3" type="ORF">GALMADRAFT_212107</name>
</gene>
<dbReference type="EMBL" id="KL142384">
    <property type="protein sequence ID" value="KDR73866.1"/>
    <property type="molecule type" value="Genomic_DNA"/>
</dbReference>
<evidence type="ECO:0000313" key="3">
    <source>
        <dbReference type="EMBL" id="KDR73866.1"/>
    </source>
</evidence>
<feature type="compositionally biased region" description="Polar residues" evidence="1">
    <location>
        <begin position="81"/>
        <end position="91"/>
    </location>
</feature>
<proteinExistence type="predicted"/>
<dbReference type="Proteomes" id="UP000027222">
    <property type="component" value="Unassembled WGS sequence"/>
</dbReference>
<protein>
    <submittedName>
        <fullName evidence="3">Uncharacterized protein</fullName>
    </submittedName>
</protein>
<feature type="signal peptide" evidence="2">
    <location>
        <begin position="1"/>
        <end position="19"/>
    </location>
</feature>
<keyword evidence="4" id="KW-1185">Reference proteome</keyword>
<evidence type="ECO:0000256" key="1">
    <source>
        <dbReference type="SAM" id="MobiDB-lite"/>
    </source>
</evidence>
<feature type="chain" id="PRO_5001646188" evidence="2">
    <location>
        <begin position="20"/>
        <end position="277"/>
    </location>
</feature>